<keyword evidence="3" id="KW-1185">Reference proteome</keyword>
<organism evidence="2 3">
    <name type="scientific">Hydnum rufescens UP504</name>
    <dbReference type="NCBI Taxonomy" id="1448309"/>
    <lineage>
        <taxon>Eukaryota</taxon>
        <taxon>Fungi</taxon>
        <taxon>Dikarya</taxon>
        <taxon>Basidiomycota</taxon>
        <taxon>Agaricomycotina</taxon>
        <taxon>Agaricomycetes</taxon>
        <taxon>Cantharellales</taxon>
        <taxon>Hydnaceae</taxon>
        <taxon>Hydnum</taxon>
    </lineage>
</organism>
<reference evidence="2" key="1">
    <citation type="journal article" date="2020" name="Nat. Commun.">
        <title>Large-scale genome sequencing of mycorrhizal fungi provides insights into the early evolution of symbiotic traits.</title>
        <authorList>
            <person name="Miyauchi S."/>
            <person name="Kiss E."/>
            <person name="Kuo A."/>
            <person name="Drula E."/>
            <person name="Kohler A."/>
            <person name="Sanchez-Garcia M."/>
            <person name="Morin E."/>
            <person name="Andreopoulos B."/>
            <person name="Barry K.W."/>
            <person name="Bonito G."/>
            <person name="Buee M."/>
            <person name="Carver A."/>
            <person name="Chen C."/>
            <person name="Cichocki N."/>
            <person name="Clum A."/>
            <person name="Culley D."/>
            <person name="Crous P.W."/>
            <person name="Fauchery L."/>
            <person name="Girlanda M."/>
            <person name="Hayes R.D."/>
            <person name="Keri Z."/>
            <person name="LaButti K."/>
            <person name="Lipzen A."/>
            <person name="Lombard V."/>
            <person name="Magnuson J."/>
            <person name="Maillard F."/>
            <person name="Murat C."/>
            <person name="Nolan M."/>
            <person name="Ohm R.A."/>
            <person name="Pangilinan J."/>
            <person name="Pereira M.F."/>
            <person name="Perotto S."/>
            <person name="Peter M."/>
            <person name="Pfister S."/>
            <person name="Riley R."/>
            <person name="Sitrit Y."/>
            <person name="Stielow J.B."/>
            <person name="Szollosi G."/>
            <person name="Zifcakova L."/>
            <person name="Stursova M."/>
            <person name="Spatafora J.W."/>
            <person name="Tedersoo L."/>
            <person name="Vaario L.M."/>
            <person name="Yamada A."/>
            <person name="Yan M."/>
            <person name="Wang P."/>
            <person name="Xu J."/>
            <person name="Bruns T."/>
            <person name="Baldrian P."/>
            <person name="Vilgalys R."/>
            <person name="Dunand C."/>
            <person name="Henrissat B."/>
            <person name="Grigoriev I.V."/>
            <person name="Hibbett D."/>
            <person name="Nagy L.G."/>
            <person name="Martin F.M."/>
        </authorList>
    </citation>
    <scope>NUCLEOTIDE SEQUENCE</scope>
    <source>
        <strain evidence="2">UP504</strain>
    </source>
</reference>
<feature type="region of interest" description="Disordered" evidence="1">
    <location>
        <begin position="1"/>
        <end position="78"/>
    </location>
</feature>
<dbReference type="AlphaFoldDB" id="A0A9P6ATK3"/>
<protein>
    <submittedName>
        <fullName evidence="2">Uncharacterized protein</fullName>
    </submittedName>
</protein>
<name>A0A9P6ATK3_9AGAM</name>
<sequence>MSSTLSHSSLPSANTKKPKTYQKSHFTSCKAAKESAEVEESSDGSEVPEKPPDEDELPNTTKSGPPDAPPSPQSDTPSQLLDEVQKINDPLKLLNEAQELALRLPPGIPEFEVKILKLWKALAHTIDGQSPASGHTCITLSTIKASSSSREPLPSLSHGLHSRKPTGTIEVPFEVRYDQMVPRAFENEPNGSHNHPDADTNLDDDFDEEEEDDDILHKLQAGSADNNPHTKQYKTGPLPVELLEEVQAIMDAFDHTLVVTAEKYNRLLAMVHCLANLEVSQAELSAEYAKEKGQYEDDPEGLEAWQEELCTLAQCSKVNNDVTLTTGSKLAKFISQEKKNLMAKEEFNLKKTLDDLFVKVLAQQLDVRGLSKWHQETETPRSATKSALVRPKNMALFGPKQALDHWGPKGCFQ</sequence>
<gene>
    <name evidence="2" type="ORF">BS47DRAFT_1363555</name>
</gene>
<evidence type="ECO:0000256" key="1">
    <source>
        <dbReference type="SAM" id="MobiDB-lite"/>
    </source>
</evidence>
<proteinExistence type="predicted"/>
<evidence type="ECO:0000313" key="3">
    <source>
        <dbReference type="Proteomes" id="UP000886523"/>
    </source>
</evidence>
<comment type="caution">
    <text evidence="2">The sequence shown here is derived from an EMBL/GenBank/DDBJ whole genome shotgun (WGS) entry which is preliminary data.</text>
</comment>
<dbReference type="EMBL" id="MU128995">
    <property type="protein sequence ID" value="KAF9511789.1"/>
    <property type="molecule type" value="Genomic_DNA"/>
</dbReference>
<feature type="compositionally biased region" description="Acidic residues" evidence="1">
    <location>
        <begin position="200"/>
        <end position="213"/>
    </location>
</feature>
<feature type="region of interest" description="Disordered" evidence="1">
    <location>
        <begin position="185"/>
        <end position="213"/>
    </location>
</feature>
<dbReference type="Proteomes" id="UP000886523">
    <property type="component" value="Unassembled WGS sequence"/>
</dbReference>
<evidence type="ECO:0000313" key="2">
    <source>
        <dbReference type="EMBL" id="KAF9511789.1"/>
    </source>
</evidence>
<accession>A0A9P6ATK3</accession>
<feature type="compositionally biased region" description="Low complexity" evidence="1">
    <location>
        <begin position="1"/>
        <end position="12"/>
    </location>
</feature>